<feature type="domain" description="HTH gntR-type" evidence="4">
    <location>
        <begin position="15"/>
        <end position="83"/>
    </location>
</feature>
<dbReference type="Pfam" id="PF07729">
    <property type="entry name" value="FCD"/>
    <property type="match status" value="1"/>
</dbReference>
<dbReference type="Pfam" id="PF00392">
    <property type="entry name" value="GntR"/>
    <property type="match status" value="1"/>
</dbReference>
<dbReference type="SMART" id="SM00345">
    <property type="entry name" value="HTH_GNTR"/>
    <property type="match status" value="1"/>
</dbReference>
<proteinExistence type="predicted"/>
<dbReference type="PRINTS" id="PR00035">
    <property type="entry name" value="HTHGNTR"/>
</dbReference>
<dbReference type="PROSITE" id="PS50949">
    <property type="entry name" value="HTH_GNTR"/>
    <property type="match status" value="1"/>
</dbReference>
<keyword evidence="3" id="KW-0804">Transcription</keyword>
<evidence type="ECO:0000256" key="2">
    <source>
        <dbReference type="ARBA" id="ARBA00023125"/>
    </source>
</evidence>
<reference evidence="6" key="1">
    <citation type="journal article" date="2021" name="Syst. Appl. Microbiol.">
        <title>Roseomonas hellenica sp. nov., isolated from roots of wild-growing Alkanna tinctoria.</title>
        <authorList>
            <person name="Rat A."/>
            <person name="Naranjo H.D."/>
            <person name="Lebbe L."/>
            <person name="Cnockaert M."/>
            <person name="Krigas N."/>
            <person name="Grigoriadou K."/>
            <person name="Maloupa E."/>
            <person name="Willems A."/>
        </authorList>
    </citation>
    <scope>NUCLEOTIDE SEQUENCE [LARGE SCALE GENOMIC DNA]</scope>
    <source>
        <strain evidence="6">LMG 31523</strain>
    </source>
</reference>
<dbReference type="InterPro" id="IPR036390">
    <property type="entry name" value="WH_DNA-bd_sf"/>
</dbReference>
<dbReference type="SUPFAM" id="SSF46785">
    <property type="entry name" value="Winged helix' DNA-binding domain"/>
    <property type="match status" value="1"/>
</dbReference>
<evidence type="ECO:0000259" key="4">
    <source>
        <dbReference type="PROSITE" id="PS50949"/>
    </source>
</evidence>
<dbReference type="InterPro" id="IPR000524">
    <property type="entry name" value="Tscrpt_reg_HTH_GntR"/>
</dbReference>
<dbReference type="PANTHER" id="PTHR43537:SF5">
    <property type="entry name" value="UXU OPERON TRANSCRIPTIONAL REGULATOR"/>
    <property type="match status" value="1"/>
</dbReference>
<dbReference type="InterPro" id="IPR036388">
    <property type="entry name" value="WH-like_DNA-bd_sf"/>
</dbReference>
<evidence type="ECO:0000313" key="6">
    <source>
        <dbReference type="Proteomes" id="UP001196870"/>
    </source>
</evidence>
<organism evidence="5 6">
    <name type="scientific">Plastoroseomonas hellenica</name>
    <dbReference type="NCBI Taxonomy" id="2687306"/>
    <lineage>
        <taxon>Bacteria</taxon>
        <taxon>Pseudomonadati</taxon>
        <taxon>Pseudomonadota</taxon>
        <taxon>Alphaproteobacteria</taxon>
        <taxon>Acetobacterales</taxon>
        <taxon>Acetobacteraceae</taxon>
        <taxon>Plastoroseomonas</taxon>
    </lineage>
</organism>
<dbReference type="SUPFAM" id="SSF48008">
    <property type="entry name" value="GntR ligand-binding domain-like"/>
    <property type="match status" value="1"/>
</dbReference>
<keyword evidence="6" id="KW-1185">Reference proteome</keyword>
<name>A0ABS5EXZ9_9PROT</name>
<dbReference type="Gene3D" id="1.10.10.10">
    <property type="entry name" value="Winged helix-like DNA-binding domain superfamily/Winged helix DNA-binding domain"/>
    <property type="match status" value="1"/>
</dbReference>
<accession>A0ABS5EXZ9</accession>
<dbReference type="Proteomes" id="UP001196870">
    <property type="component" value="Unassembled WGS sequence"/>
</dbReference>
<keyword evidence="1" id="KW-0805">Transcription regulation</keyword>
<protein>
    <submittedName>
        <fullName evidence="5">FadR family transcriptional regulator</fullName>
    </submittedName>
</protein>
<dbReference type="InterPro" id="IPR011711">
    <property type="entry name" value="GntR_C"/>
</dbReference>
<dbReference type="EMBL" id="JAAGBB010000013">
    <property type="protein sequence ID" value="MBR0665167.1"/>
    <property type="molecule type" value="Genomic_DNA"/>
</dbReference>
<dbReference type="PANTHER" id="PTHR43537">
    <property type="entry name" value="TRANSCRIPTIONAL REGULATOR, GNTR FAMILY"/>
    <property type="match status" value="1"/>
</dbReference>
<comment type="caution">
    <text evidence="5">The sequence shown here is derived from an EMBL/GenBank/DDBJ whole genome shotgun (WGS) entry which is preliminary data.</text>
</comment>
<dbReference type="SMART" id="SM00895">
    <property type="entry name" value="FCD"/>
    <property type="match status" value="1"/>
</dbReference>
<evidence type="ECO:0000313" key="5">
    <source>
        <dbReference type="EMBL" id="MBR0665167.1"/>
    </source>
</evidence>
<dbReference type="CDD" id="cd07377">
    <property type="entry name" value="WHTH_GntR"/>
    <property type="match status" value="1"/>
</dbReference>
<gene>
    <name evidence="5" type="ORF">GXW71_12455</name>
</gene>
<dbReference type="Gene3D" id="1.20.120.530">
    <property type="entry name" value="GntR ligand-binding domain-like"/>
    <property type="match status" value="1"/>
</dbReference>
<dbReference type="RefSeq" id="WP_211852838.1">
    <property type="nucleotide sequence ID" value="NZ_JAAGBB010000013.1"/>
</dbReference>
<keyword evidence="2" id="KW-0238">DNA-binding</keyword>
<evidence type="ECO:0000256" key="3">
    <source>
        <dbReference type="ARBA" id="ARBA00023163"/>
    </source>
</evidence>
<sequence length="233" mass="24753">MLDTIAELRAGLSKRTVRAQITDKLAGMIGSGLLRPGDELPSERDLAQALEVSRETVRGAIQALAARGMVGVAQGAPSRVLGPEGWLAPPPASPIARFTPEEIHATRALLEVAAAREAATRIEATALVHLEFLVEAQGRAIKDPAAFHICGAEFHAGIHRAAGNRLLASFLLDVYGQAQQLRRPALGAPGATRRSWQDHKRIFDAIAARDPDAAAAAMAAHLGRIHHPGRRKG</sequence>
<dbReference type="InterPro" id="IPR008920">
    <property type="entry name" value="TF_FadR/GntR_C"/>
</dbReference>
<evidence type="ECO:0000256" key="1">
    <source>
        <dbReference type="ARBA" id="ARBA00023015"/>
    </source>
</evidence>